<dbReference type="EC" id="6.3.1.14" evidence="1"/>
<dbReference type="InterPro" id="IPR014729">
    <property type="entry name" value="Rossmann-like_a/b/a_fold"/>
</dbReference>
<feature type="domain" description="Diphthamide synthase" evidence="7">
    <location>
        <begin position="266"/>
        <end position="329"/>
    </location>
</feature>
<dbReference type="Pfam" id="PF01902">
    <property type="entry name" value="Diphthami_syn_2"/>
    <property type="match status" value="1"/>
</dbReference>
<evidence type="ECO:0000259" key="7">
    <source>
        <dbReference type="Pfam" id="PF01902"/>
    </source>
</evidence>
<dbReference type="Proteomes" id="UP001165080">
    <property type="component" value="Unassembled WGS sequence"/>
</dbReference>
<organism evidence="8 9">
    <name type="scientific">Pleodorina starrii</name>
    <dbReference type="NCBI Taxonomy" id="330485"/>
    <lineage>
        <taxon>Eukaryota</taxon>
        <taxon>Viridiplantae</taxon>
        <taxon>Chlorophyta</taxon>
        <taxon>core chlorophytes</taxon>
        <taxon>Chlorophyceae</taxon>
        <taxon>CS clade</taxon>
        <taxon>Chlamydomonadales</taxon>
        <taxon>Volvocaceae</taxon>
        <taxon>Pleodorina</taxon>
    </lineage>
</organism>
<dbReference type="InterPro" id="IPR002761">
    <property type="entry name" value="Diphthami_syn_dom"/>
</dbReference>
<feature type="region of interest" description="Disordered" evidence="6">
    <location>
        <begin position="196"/>
        <end position="256"/>
    </location>
</feature>
<evidence type="ECO:0000256" key="6">
    <source>
        <dbReference type="SAM" id="MobiDB-lite"/>
    </source>
</evidence>
<sequence>MGAAPAEAGGSRKAAVSFTGGKDSMTVLHMMLAPEVALSAVSNDAWRDDMRERLAQVAGYEVTLLVTFLPAGGKQSFKAHPLEVVQLQARALGLPHLLMEIESTPTSTFLDSYAANIRRLREEYDVTALATGDILDVCSSFMPRAAAGTGVELLRPLWGIDRAALLELVWAYDMSPLITCVNTTRFVVTAAAAPSGGAAAAPPAAGVASNVEGDAGKSEDGEVACAGGQGSAAAGDDGGGTAAGQEGEGHTGAERGAGAGDATALLLGSRLDRRLYNEVLLTAKKLYGVDEAGEWGEYHTMVTGSRLFTAPLRLSYEPRQEGDYAFLVVSEADLVQ</sequence>
<proteinExistence type="predicted"/>
<dbReference type="SUPFAM" id="SSF52402">
    <property type="entry name" value="Adenine nucleotide alpha hydrolases-like"/>
    <property type="match status" value="2"/>
</dbReference>
<evidence type="ECO:0000256" key="1">
    <source>
        <dbReference type="ARBA" id="ARBA00012089"/>
    </source>
</evidence>
<evidence type="ECO:0000256" key="3">
    <source>
        <dbReference type="ARBA" id="ARBA00029814"/>
    </source>
</evidence>
<comment type="catalytic activity">
    <reaction evidence="5">
        <text>diphthine-[translation elongation factor 2] + NH4(+) + ATP = diphthamide-[translation elongation factor 2] + AMP + diphosphate + H(+)</text>
        <dbReference type="Rhea" id="RHEA:19753"/>
        <dbReference type="Rhea" id="RHEA-COMP:10172"/>
        <dbReference type="Rhea" id="RHEA-COMP:10174"/>
        <dbReference type="ChEBI" id="CHEBI:15378"/>
        <dbReference type="ChEBI" id="CHEBI:16692"/>
        <dbReference type="ChEBI" id="CHEBI:28938"/>
        <dbReference type="ChEBI" id="CHEBI:30616"/>
        <dbReference type="ChEBI" id="CHEBI:33019"/>
        <dbReference type="ChEBI" id="CHEBI:82696"/>
        <dbReference type="ChEBI" id="CHEBI:456215"/>
        <dbReference type="EC" id="6.3.1.14"/>
    </reaction>
</comment>
<comment type="caution">
    <text evidence="8">The sequence shown here is derived from an EMBL/GenBank/DDBJ whole genome shotgun (WGS) entry which is preliminary data.</text>
</comment>
<keyword evidence="9" id="KW-1185">Reference proteome</keyword>
<feature type="compositionally biased region" description="Low complexity" evidence="6">
    <location>
        <begin position="196"/>
        <end position="208"/>
    </location>
</feature>
<name>A0A9W6BXS9_9CHLO</name>
<dbReference type="AlphaFoldDB" id="A0A9W6BXS9"/>
<gene>
    <name evidence="8" type="primary">PLEST007580</name>
    <name evidence="8" type="ORF">PLESTB_001586200</name>
</gene>
<dbReference type="EMBL" id="BRXU01000033">
    <property type="protein sequence ID" value="GLC60214.1"/>
    <property type="molecule type" value="Genomic_DNA"/>
</dbReference>
<accession>A0A9W6BXS9</accession>
<dbReference type="Gene3D" id="3.40.50.620">
    <property type="entry name" value="HUPs"/>
    <property type="match status" value="1"/>
</dbReference>
<evidence type="ECO:0000256" key="2">
    <source>
        <dbReference type="ARBA" id="ARBA00018426"/>
    </source>
</evidence>
<reference evidence="8 9" key="1">
    <citation type="journal article" date="2023" name="Commun. Biol.">
        <title>Reorganization of the ancestral sex-determining regions during the evolution of trioecy in Pleodorina starrii.</title>
        <authorList>
            <person name="Takahashi K."/>
            <person name="Suzuki S."/>
            <person name="Kawai-Toyooka H."/>
            <person name="Yamamoto K."/>
            <person name="Hamaji T."/>
            <person name="Ootsuki R."/>
            <person name="Yamaguchi H."/>
            <person name="Kawachi M."/>
            <person name="Higashiyama T."/>
            <person name="Nozaki H."/>
        </authorList>
    </citation>
    <scope>NUCLEOTIDE SEQUENCE [LARGE SCALE GENOMIC DNA]</scope>
    <source>
        <strain evidence="8 9">NIES-4479</strain>
    </source>
</reference>
<protein>
    <recommendedName>
        <fullName evidence="2">Diphthine--ammonia ligase</fullName>
        <ecNumber evidence="1">6.3.1.14</ecNumber>
    </recommendedName>
    <alternativeName>
        <fullName evidence="3">Diphthamide synthase</fullName>
    </alternativeName>
    <alternativeName>
        <fullName evidence="4">Diphthamide synthetase</fullName>
    </alternativeName>
</protein>
<dbReference type="Gene3D" id="3.90.1490.10">
    <property type="entry name" value="putative n-type atp pyrophosphatase, domain 2"/>
    <property type="match status" value="1"/>
</dbReference>
<evidence type="ECO:0000313" key="8">
    <source>
        <dbReference type="EMBL" id="GLC60214.1"/>
    </source>
</evidence>
<evidence type="ECO:0000256" key="4">
    <source>
        <dbReference type="ARBA" id="ARBA00031552"/>
    </source>
</evidence>
<dbReference type="GO" id="GO:0017178">
    <property type="term" value="F:diphthine-ammonia ligase activity"/>
    <property type="evidence" value="ECO:0007669"/>
    <property type="project" value="UniProtKB-EC"/>
</dbReference>
<evidence type="ECO:0000256" key="5">
    <source>
        <dbReference type="ARBA" id="ARBA00048108"/>
    </source>
</evidence>
<evidence type="ECO:0000313" key="9">
    <source>
        <dbReference type="Proteomes" id="UP001165080"/>
    </source>
</evidence>